<accession>A0A0B2BU47</accession>
<evidence type="ECO:0000256" key="2">
    <source>
        <dbReference type="ARBA" id="ARBA00006413"/>
    </source>
</evidence>
<dbReference type="RefSeq" id="WP_039340851.1">
    <property type="nucleotide sequence ID" value="NZ_PGEZ01000001.1"/>
</dbReference>
<evidence type="ECO:0000256" key="5">
    <source>
        <dbReference type="ARBA" id="ARBA00022519"/>
    </source>
</evidence>
<keyword evidence="6 10" id="KW-0812">Transmembrane</keyword>
<comment type="similarity">
    <text evidence="2">Belongs to the DcuA/DcuB transporter (TC 2.A.13.1) family.</text>
</comment>
<dbReference type="PANTHER" id="PTHR36106">
    <property type="entry name" value="ANAEROBIC C4-DICARBOXYLATE TRANSPORTER DCUB"/>
    <property type="match status" value="1"/>
</dbReference>
<evidence type="ECO:0000256" key="1">
    <source>
        <dbReference type="ARBA" id="ARBA00004429"/>
    </source>
</evidence>
<dbReference type="PANTHER" id="PTHR36106:SF1">
    <property type="entry name" value="ANAEROBIC C4-DICARBOXYLATE TRANSPORTER DCUB"/>
    <property type="match status" value="1"/>
</dbReference>
<dbReference type="GO" id="GO:0015556">
    <property type="term" value="F:C4-dicarboxylate transmembrane transporter activity"/>
    <property type="evidence" value="ECO:0007669"/>
    <property type="project" value="InterPro"/>
</dbReference>
<dbReference type="NCBIfam" id="TIGR00770">
    <property type="entry name" value="Dcu"/>
    <property type="match status" value="1"/>
</dbReference>
<dbReference type="Proteomes" id="UP000230842">
    <property type="component" value="Unassembled WGS sequence"/>
</dbReference>
<feature type="transmembrane region" description="Helical" evidence="10">
    <location>
        <begin position="55"/>
        <end position="74"/>
    </location>
</feature>
<keyword evidence="7 10" id="KW-1133">Transmembrane helix</keyword>
<keyword evidence="5" id="KW-0997">Cell inner membrane</keyword>
<dbReference type="Pfam" id="PF03605">
    <property type="entry name" value="DcuA_DcuB"/>
    <property type="match status" value="1"/>
</dbReference>
<keyword evidence="12" id="KW-1185">Reference proteome</keyword>
<feature type="transmembrane region" description="Helical" evidence="10">
    <location>
        <begin position="361"/>
        <end position="385"/>
    </location>
</feature>
<dbReference type="NCBIfam" id="NF009136">
    <property type="entry name" value="PRK12489.1"/>
    <property type="match status" value="1"/>
</dbReference>
<organism evidence="11 12">
    <name type="scientific">Mumia flava</name>
    <dbReference type="NCBI Taxonomy" id="1348852"/>
    <lineage>
        <taxon>Bacteria</taxon>
        <taxon>Bacillati</taxon>
        <taxon>Actinomycetota</taxon>
        <taxon>Actinomycetes</taxon>
        <taxon>Propionibacteriales</taxon>
        <taxon>Nocardioidaceae</taxon>
        <taxon>Mumia</taxon>
    </lineage>
</organism>
<proteinExistence type="inferred from homology"/>
<reference evidence="11 12" key="1">
    <citation type="submission" date="2017-11" db="EMBL/GenBank/DDBJ databases">
        <title>Genomic Encyclopedia of Archaeal and Bacterial Type Strains, Phase II (KMG-II): From Individual Species to Whole Genera.</title>
        <authorList>
            <person name="Goeker M."/>
        </authorList>
    </citation>
    <scope>NUCLEOTIDE SEQUENCE [LARGE SCALE GENOMIC DNA]</scope>
    <source>
        <strain evidence="11 12">DSM 27763</strain>
    </source>
</reference>
<name>A0A0B2BU47_9ACTN</name>
<protein>
    <submittedName>
        <fullName evidence="11">Anaerobic C4-dicarboxylate transporter DcuA/anaerobic C4-dicarboxylate transporter DcuB</fullName>
    </submittedName>
</protein>
<sequence length="463" mass="47051">MDTVLITLQALVVVGAIYMGVRLGGVGLGLWGAVGVLVLVFVFNDPPGDIPADAIMVILAVITAASAMQAAGGIDYLVHLAEKVIRSRPKLVNYLAPTITLGFCAGAGTGNIIFPLLPVIYEVAYERGIRPERPLSTSVVASAYALAASPVAAAMAAFVGLTSNQPDALSLGQIIAITGPAVLLGVLVAALVQSRVGKELADDPEYQRRLREGIVAPPGAPAAESGLADHGPGAASGTRTTTTADVPVTAKRASAVFFGGVLVVVLLGAFDGLLPTYTVDGETVTLSLTTLLVMVMLAVALVVMLVGKVAPGDVLDAPLTKSGLTAIIALLGIAWLANTFITGNYDTVIGGLTDIASDAPWFLAIGIFLVAAATTSQSASVNTMIPLGISLGLTTPTLAAFLPAMGGVTVLPANGSQLAAVEIDLTGSTRIGKYVLNHSFILPTLVMGIVSVPTALLLSRFVG</sequence>
<feature type="transmembrane region" description="Helical" evidence="10">
    <location>
        <begin position="171"/>
        <end position="192"/>
    </location>
</feature>
<feature type="transmembrane region" description="Helical" evidence="10">
    <location>
        <begin position="138"/>
        <end position="159"/>
    </location>
</feature>
<comment type="caution">
    <text evidence="11">The sequence shown here is derived from an EMBL/GenBank/DDBJ whole genome shotgun (WGS) entry which is preliminary data.</text>
</comment>
<evidence type="ECO:0000313" key="11">
    <source>
        <dbReference type="EMBL" id="PJJ57040.1"/>
    </source>
</evidence>
<feature type="transmembrane region" description="Helical" evidence="10">
    <location>
        <begin position="319"/>
        <end position="341"/>
    </location>
</feature>
<evidence type="ECO:0000256" key="4">
    <source>
        <dbReference type="ARBA" id="ARBA00022475"/>
    </source>
</evidence>
<evidence type="ECO:0000256" key="10">
    <source>
        <dbReference type="SAM" id="Phobius"/>
    </source>
</evidence>
<dbReference type="EMBL" id="PGEZ01000001">
    <property type="protein sequence ID" value="PJJ57040.1"/>
    <property type="molecule type" value="Genomic_DNA"/>
</dbReference>
<keyword evidence="3" id="KW-0813">Transport</keyword>
<dbReference type="PIRSF" id="PIRSF004539">
    <property type="entry name" value="C4-dicrbxl_trns"/>
    <property type="match status" value="1"/>
</dbReference>
<gene>
    <name evidence="11" type="ORF">CLV56_1259</name>
</gene>
<comment type="subcellular location">
    <subcellularLocation>
        <location evidence="1">Cell inner membrane</location>
        <topology evidence="1">Multi-pass membrane protein</topology>
    </subcellularLocation>
</comment>
<evidence type="ECO:0000256" key="6">
    <source>
        <dbReference type="ARBA" id="ARBA00022692"/>
    </source>
</evidence>
<feature type="region of interest" description="Disordered" evidence="9">
    <location>
        <begin position="221"/>
        <end position="242"/>
    </location>
</feature>
<dbReference type="NCBIfam" id="NF006927">
    <property type="entry name" value="PRK09412.1"/>
    <property type="match status" value="1"/>
</dbReference>
<feature type="transmembrane region" description="Helical" evidence="10">
    <location>
        <begin position="440"/>
        <end position="458"/>
    </location>
</feature>
<dbReference type="InterPro" id="IPR004668">
    <property type="entry name" value="Anaer_Dcu_memb_transpt"/>
</dbReference>
<keyword evidence="4" id="KW-1003">Cell membrane</keyword>
<evidence type="ECO:0000256" key="8">
    <source>
        <dbReference type="ARBA" id="ARBA00023136"/>
    </source>
</evidence>
<feature type="transmembrane region" description="Helical" evidence="10">
    <location>
        <begin position="25"/>
        <end position="43"/>
    </location>
</feature>
<feature type="transmembrane region" description="Helical" evidence="10">
    <location>
        <begin position="255"/>
        <end position="274"/>
    </location>
</feature>
<evidence type="ECO:0000313" key="12">
    <source>
        <dbReference type="Proteomes" id="UP000230842"/>
    </source>
</evidence>
<dbReference type="AlphaFoldDB" id="A0A0B2BU47"/>
<feature type="transmembrane region" description="Helical" evidence="10">
    <location>
        <begin position="286"/>
        <end position="307"/>
    </location>
</feature>
<dbReference type="OrthoDB" id="9770910at2"/>
<keyword evidence="8 10" id="KW-0472">Membrane</keyword>
<evidence type="ECO:0000256" key="9">
    <source>
        <dbReference type="SAM" id="MobiDB-lite"/>
    </source>
</evidence>
<evidence type="ECO:0000256" key="7">
    <source>
        <dbReference type="ARBA" id="ARBA00022989"/>
    </source>
</evidence>
<feature type="compositionally biased region" description="Low complexity" evidence="9">
    <location>
        <begin position="231"/>
        <end position="242"/>
    </location>
</feature>
<evidence type="ECO:0000256" key="3">
    <source>
        <dbReference type="ARBA" id="ARBA00022448"/>
    </source>
</evidence>
<feature type="transmembrane region" description="Helical" evidence="10">
    <location>
        <begin position="397"/>
        <end position="420"/>
    </location>
</feature>
<dbReference type="GO" id="GO:0005886">
    <property type="term" value="C:plasma membrane"/>
    <property type="evidence" value="ECO:0007669"/>
    <property type="project" value="UniProtKB-SubCell"/>
</dbReference>